<evidence type="ECO:0000313" key="2">
    <source>
        <dbReference type="Proteomes" id="UP000292702"/>
    </source>
</evidence>
<comment type="caution">
    <text evidence="1">The sequence shown here is derived from an EMBL/GenBank/DDBJ whole genome shotgun (WGS) entry which is preliminary data.</text>
</comment>
<organism evidence="1 2">
    <name type="scientific">Steccherinum ochraceum</name>
    <dbReference type="NCBI Taxonomy" id="92696"/>
    <lineage>
        <taxon>Eukaryota</taxon>
        <taxon>Fungi</taxon>
        <taxon>Dikarya</taxon>
        <taxon>Basidiomycota</taxon>
        <taxon>Agaricomycotina</taxon>
        <taxon>Agaricomycetes</taxon>
        <taxon>Polyporales</taxon>
        <taxon>Steccherinaceae</taxon>
        <taxon>Steccherinum</taxon>
    </lineage>
</organism>
<proteinExistence type="predicted"/>
<evidence type="ECO:0000313" key="1">
    <source>
        <dbReference type="EMBL" id="TCD69534.1"/>
    </source>
</evidence>
<dbReference type="Proteomes" id="UP000292702">
    <property type="component" value="Unassembled WGS sequence"/>
</dbReference>
<dbReference type="EMBL" id="RWJN01000039">
    <property type="protein sequence ID" value="TCD69534.1"/>
    <property type="molecule type" value="Genomic_DNA"/>
</dbReference>
<sequence length="148" mass="16284">MSTCVLSSASLHGSRSPLRRPAACLLLAESDAQDPDLTNETSEAPSSECFFQIVASVNDPPASSSTVLRASKQANIHQRRVGTHMPRISELLTLVIVDSLKAKRAIFATLWTFVSGTHRLLCQAFAVRRHRSIRNEDTIAALRFPEQQ</sequence>
<gene>
    <name evidence="1" type="ORF">EIP91_007157</name>
</gene>
<dbReference type="AlphaFoldDB" id="A0A4R0S0U4"/>
<protein>
    <submittedName>
        <fullName evidence="1">Uncharacterized protein</fullName>
    </submittedName>
</protein>
<name>A0A4R0S0U4_9APHY</name>
<keyword evidence="2" id="KW-1185">Reference proteome</keyword>
<reference evidence="1 2" key="1">
    <citation type="submission" date="2018-11" db="EMBL/GenBank/DDBJ databases">
        <title>Genome assembly of Steccherinum ochraceum LE-BIN_3174, the white-rot fungus of the Steccherinaceae family (The Residual Polyporoid clade, Polyporales, Basidiomycota).</title>
        <authorList>
            <person name="Fedorova T.V."/>
            <person name="Glazunova O.A."/>
            <person name="Landesman E.O."/>
            <person name="Moiseenko K.V."/>
            <person name="Psurtseva N.V."/>
            <person name="Savinova O.S."/>
            <person name="Shakhova N.V."/>
            <person name="Tyazhelova T.V."/>
            <person name="Vasina D.V."/>
        </authorList>
    </citation>
    <scope>NUCLEOTIDE SEQUENCE [LARGE SCALE GENOMIC DNA]</scope>
    <source>
        <strain evidence="1 2">LE-BIN_3174</strain>
    </source>
</reference>
<accession>A0A4R0S0U4</accession>